<proteinExistence type="predicted"/>
<dbReference type="HOGENOM" id="CLU_3194099_0_0_1"/>
<accession>T1IV93</accession>
<keyword evidence="2" id="KW-1185">Reference proteome</keyword>
<dbReference type="EMBL" id="JH431579">
    <property type="status" value="NOT_ANNOTATED_CDS"/>
    <property type="molecule type" value="Genomic_DNA"/>
</dbReference>
<evidence type="ECO:0000313" key="1">
    <source>
        <dbReference type="EnsemblMetazoa" id="SMAR005086-PA"/>
    </source>
</evidence>
<dbReference type="AlphaFoldDB" id="T1IV93"/>
<protein>
    <submittedName>
        <fullName evidence="1">Uncharacterized protein</fullName>
    </submittedName>
</protein>
<reference evidence="2" key="1">
    <citation type="submission" date="2011-05" db="EMBL/GenBank/DDBJ databases">
        <authorList>
            <person name="Richards S.R."/>
            <person name="Qu J."/>
            <person name="Jiang H."/>
            <person name="Jhangiani S.N."/>
            <person name="Agravi P."/>
            <person name="Goodspeed R."/>
            <person name="Gross S."/>
            <person name="Mandapat C."/>
            <person name="Jackson L."/>
            <person name="Mathew T."/>
            <person name="Pu L."/>
            <person name="Thornton R."/>
            <person name="Saada N."/>
            <person name="Wilczek-Boney K.B."/>
            <person name="Lee S."/>
            <person name="Kovar C."/>
            <person name="Wu Y."/>
            <person name="Scherer S.E."/>
            <person name="Worley K.C."/>
            <person name="Muzny D.M."/>
            <person name="Gibbs R."/>
        </authorList>
    </citation>
    <scope>NUCLEOTIDE SEQUENCE</scope>
    <source>
        <strain evidence="2">Brora</strain>
    </source>
</reference>
<sequence length="46" mass="5334">MPDVVGQWEEGLVKSETSVTLMNYSWDIQAPRIIIYFQDLYKAGKL</sequence>
<reference evidence="1" key="2">
    <citation type="submission" date="2015-02" db="UniProtKB">
        <authorList>
            <consortium name="EnsemblMetazoa"/>
        </authorList>
    </citation>
    <scope>IDENTIFICATION</scope>
</reference>
<dbReference type="Proteomes" id="UP000014500">
    <property type="component" value="Unassembled WGS sequence"/>
</dbReference>
<organism evidence="1 2">
    <name type="scientific">Strigamia maritima</name>
    <name type="common">European centipede</name>
    <name type="synonym">Geophilus maritimus</name>
    <dbReference type="NCBI Taxonomy" id="126957"/>
    <lineage>
        <taxon>Eukaryota</taxon>
        <taxon>Metazoa</taxon>
        <taxon>Ecdysozoa</taxon>
        <taxon>Arthropoda</taxon>
        <taxon>Myriapoda</taxon>
        <taxon>Chilopoda</taxon>
        <taxon>Pleurostigmophora</taxon>
        <taxon>Geophilomorpha</taxon>
        <taxon>Linotaeniidae</taxon>
        <taxon>Strigamia</taxon>
    </lineage>
</organism>
<evidence type="ECO:0000313" key="2">
    <source>
        <dbReference type="Proteomes" id="UP000014500"/>
    </source>
</evidence>
<name>T1IV93_STRMM</name>
<dbReference type="EnsemblMetazoa" id="SMAR005086-RA">
    <property type="protein sequence ID" value="SMAR005086-PA"/>
    <property type="gene ID" value="SMAR005086"/>
</dbReference>